<dbReference type="EMBL" id="JAYKLX010000004">
    <property type="protein sequence ID" value="MEB3345611.1"/>
    <property type="molecule type" value="Genomic_DNA"/>
</dbReference>
<organism evidence="1 2">
    <name type="scientific">Aquimarina gracilis</name>
    <dbReference type="NCBI Taxonomy" id="874422"/>
    <lineage>
        <taxon>Bacteria</taxon>
        <taxon>Pseudomonadati</taxon>
        <taxon>Bacteroidota</taxon>
        <taxon>Flavobacteriia</taxon>
        <taxon>Flavobacteriales</taxon>
        <taxon>Flavobacteriaceae</taxon>
        <taxon>Aquimarina</taxon>
    </lineage>
</organism>
<proteinExistence type="predicted"/>
<dbReference type="Proteomes" id="UP001327027">
    <property type="component" value="Unassembled WGS sequence"/>
</dbReference>
<evidence type="ECO:0000313" key="1">
    <source>
        <dbReference type="EMBL" id="MEB3345611.1"/>
    </source>
</evidence>
<sequence length="58" mass="6615">MNNVLVIPQLKSFKNGEFSKYTRTVIQPGEEQDLDAMELRTYVDPDNARLCLKSIGLN</sequence>
<gene>
    <name evidence="1" type="ORF">U6A24_09080</name>
</gene>
<accession>A0ABU5ZU51</accession>
<keyword evidence="2" id="KW-1185">Reference proteome</keyword>
<evidence type="ECO:0000313" key="2">
    <source>
        <dbReference type="Proteomes" id="UP001327027"/>
    </source>
</evidence>
<reference evidence="1 2" key="1">
    <citation type="journal article" date="2013" name="Int. J. Syst. Evol. Microbiol.">
        <title>Aquimarina gracilis sp. nov., isolated from the gut microflora of a mussel, Mytilus coruscus, and emended description of Aquimarina spongiae.</title>
        <authorList>
            <person name="Park S.C."/>
            <person name="Choe H.N."/>
            <person name="Baik K.S."/>
            <person name="Seong C.N."/>
        </authorList>
    </citation>
    <scope>NUCLEOTIDE SEQUENCE [LARGE SCALE GENOMIC DNA]</scope>
    <source>
        <strain evidence="1 2">PSC32</strain>
    </source>
</reference>
<dbReference type="RefSeq" id="WP_324179643.1">
    <property type="nucleotide sequence ID" value="NZ_BAABAW010000007.1"/>
</dbReference>
<protein>
    <submittedName>
        <fullName evidence="1">Uncharacterized protein</fullName>
    </submittedName>
</protein>
<comment type="caution">
    <text evidence="1">The sequence shown here is derived from an EMBL/GenBank/DDBJ whole genome shotgun (WGS) entry which is preliminary data.</text>
</comment>
<name>A0ABU5ZU51_9FLAO</name>